<accession>A0AAW1V0L9</accession>
<proteinExistence type="predicted"/>
<evidence type="ECO:0000313" key="3">
    <source>
        <dbReference type="Proteomes" id="UP001431783"/>
    </source>
</evidence>
<name>A0AAW1V0L9_9CUCU</name>
<dbReference type="AlphaFoldDB" id="A0AAW1V0L9"/>
<protein>
    <submittedName>
        <fullName evidence="2">Uncharacterized protein</fullName>
    </submittedName>
</protein>
<comment type="caution">
    <text evidence="2">The sequence shown here is derived from an EMBL/GenBank/DDBJ whole genome shotgun (WGS) entry which is preliminary data.</text>
</comment>
<feature type="region of interest" description="Disordered" evidence="1">
    <location>
        <begin position="118"/>
        <end position="145"/>
    </location>
</feature>
<sequence>MSKGEYGFRATGIFPINPYVFSDEDFLPAQVLQIDSAVGVDSVPLLPATIELERYSPIPSTSTFCLTTSQPTTDMAPTPTIQNFIQMPEKITVIKTNRGRKKQHATILTSTPLKDALVDKENKRKKKAAKNKGKGVGKKSNEDQS</sequence>
<keyword evidence="3" id="KW-1185">Reference proteome</keyword>
<organism evidence="2 3">
    <name type="scientific">Henosepilachna vigintioctopunctata</name>
    <dbReference type="NCBI Taxonomy" id="420089"/>
    <lineage>
        <taxon>Eukaryota</taxon>
        <taxon>Metazoa</taxon>
        <taxon>Ecdysozoa</taxon>
        <taxon>Arthropoda</taxon>
        <taxon>Hexapoda</taxon>
        <taxon>Insecta</taxon>
        <taxon>Pterygota</taxon>
        <taxon>Neoptera</taxon>
        <taxon>Endopterygota</taxon>
        <taxon>Coleoptera</taxon>
        <taxon>Polyphaga</taxon>
        <taxon>Cucujiformia</taxon>
        <taxon>Coccinelloidea</taxon>
        <taxon>Coccinellidae</taxon>
        <taxon>Epilachninae</taxon>
        <taxon>Epilachnini</taxon>
        <taxon>Henosepilachna</taxon>
    </lineage>
</organism>
<evidence type="ECO:0000313" key="2">
    <source>
        <dbReference type="EMBL" id="KAK9886282.1"/>
    </source>
</evidence>
<gene>
    <name evidence="2" type="ORF">WA026_015793</name>
</gene>
<dbReference type="EMBL" id="JARQZJ010000099">
    <property type="protein sequence ID" value="KAK9886282.1"/>
    <property type="molecule type" value="Genomic_DNA"/>
</dbReference>
<evidence type="ECO:0000256" key="1">
    <source>
        <dbReference type="SAM" id="MobiDB-lite"/>
    </source>
</evidence>
<reference evidence="2 3" key="1">
    <citation type="submission" date="2023-03" db="EMBL/GenBank/DDBJ databases">
        <title>Genome insight into feeding habits of ladybird beetles.</title>
        <authorList>
            <person name="Li H.-S."/>
            <person name="Huang Y.-H."/>
            <person name="Pang H."/>
        </authorList>
    </citation>
    <scope>NUCLEOTIDE SEQUENCE [LARGE SCALE GENOMIC DNA]</scope>
    <source>
        <strain evidence="2">SYSU_2023b</strain>
        <tissue evidence="2">Whole body</tissue>
    </source>
</reference>
<dbReference type="Proteomes" id="UP001431783">
    <property type="component" value="Unassembled WGS sequence"/>
</dbReference>
<feature type="compositionally biased region" description="Basic residues" evidence="1">
    <location>
        <begin position="123"/>
        <end position="137"/>
    </location>
</feature>